<organism evidence="2 3">
    <name type="scientific">Candidatus Faecousia excrementigallinarum</name>
    <dbReference type="NCBI Taxonomy" id="2840806"/>
    <lineage>
        <taxon>Bacteria</taxon>
        <taxon>Bacillati</taxon>
        <taxon>Bacillota</taxon>
        <taxon>Clostridia</taxon>
        <taxon>Eubacteriales</taxon>
        <taxon>Oscillospiraceae</taxon>
        <taxon>Faecousia</taxon>
    </lineage>
</organism>
<dbReference type="Proteomes" id="UP000886796">
    <property type="component" value="Unassembled WGS sequence"/>
</dbReference>
<accession>A0A9D1CM22</accession>
<dbReference type="InterPro" id="IPR019206">
    <property type="entry name" value="DUF2085_TM"/>
</dbReference>
<dbReference type="Pfam" id="PF09858">
    <property type="entry name" value="DUF2085"/>
    <property type="match status" value="1"/>
</dbReference>
<evidence type="ECO:0000313" key="2">
    <source>
        <dbReference type="EMBL" id="HIQ67852.1"/>
    </source>
</evidence>
<feature type="transmembrane region" description="Helical" evidence="1">
    <location>
        <begin position="47"/>
        <end position="69"/>
    </location>
</feature>
<reference evidence="2" key="2">
    <citation type="journal article" date="2021" name="PeerJ">
        <title>Extensive microbial diversity within the chicken gut microbiome revealed by metagenomics and culture.</title>
        <authorList>
            <person name="Gilroy R."/>
            <person name="Ravi A."/>
            <person name="Getino M."/>
            <person name="Pursley I."/>
            <person name="Horton D.L."/>
            <person name="Alikhan N.F."/>
            <person name="Baker D."/>
            <person name="Gharbi K."/>
            <person name="Hall N."/>
            <person name="Watson M."/>
            <person name="Adriaenssens E.M."/>
            <person name="Foster-Nyarko E."/>
            <person name="Jarju S."/>
            <person name="Secka A."/>
            <person name="Antonio M."/>
            <person name="Oren A."/>
            <person name="Chaudhuri R.R."/>
            <person name="La Ragione R."/>
            <person name="Hildebrand F."/>
            <person name="Pallen M.J."/>
        </authorList>
    </citation>
    <scope>NUCLEOTIDE SEQUENCE</scope>
    <source>
        <strain evidence="2">13361</strain>
    </source>
</reference>
<gene>
    <name evidence="2" type="ORF">IAB74_05030</name>
</gene>
<keyword evidence="1" id="KW-1133">Transmembrane helix</keyword>
<dbReference type="EMBL" id="DVFK01000070">
    <property type="protein sequence ID" value="HIQ67852.1"/>
    <property type="molecule type" value="Genomic_DNA"/>
</dbReference>
<keyword evidence="1" id="KW-0472">Membrane</keyword>
<dbReference type="AlphaFoldDB" id="A0A9D1CM22"/>
<reference evidence="2" key="1">
    <citation type="submission" date="2020-10" db="EMBL/GenBank/DDBJ databases">
        <authorList>
            <person name="Gilroy R."/>
        </authorList>
    </citation>
    <scope>NUCLEOTIDE SEQUENCE</scope>
    <source>
        <strain evidence="2">13361</strain>
    </source>
</reference>
<sequence>MIPWLYKWLPIVFGCHCRPDRSFYWKGKKFPLCARCTGELAGIFAGIFIYAFHPIPLYACFLLMIPLVVDGFLQRLTAYESKNWKRLITGLLFGVGLYSFFACTTVMAFYFGGSLVR</sequence>
<evidence type="ECO:0000256" key="1">
    <source>
        <dbReference type="SAM" id="Phobius"/>
    </source>
</evidence>
<comment type="caution">
    <text evidence="2">The sequence shown here is derived from an EMBL/GenBank/DDBJ whole genome shotgun (WGS) entry which is preliminary data.</text>
</comment>
<protein>
    <submittedName>
        <fullName evidence="2">DUF2085 domain-containing protein</fullName>
    </submittedName>
</protein>
<proteinExistence type="predicted"/>
<keyword evidence="1" id="KW-0812">Transmembrane</keyword>
<name>A0A9D1CM22_9FIRM</name>
<feature type="transmembrane region" description="Helical" evidence="1">
    <location>
        <begin position="90"/>
        <end position="111"/>
    </location>
</feature>
<evidence type="ECO:0000313" key="3">
    <source>
        <dbReference type="Proteomes" id="UP000886796"/>
    </source>
</evidence>